<sequence length="174" mass="20010">MNLYVRLMLLYLRRVRAPRVSLWDEVRTPFTVVPTDLDVLMHMNNARYLALLDLGRMDLMLRSGFWKTITDRGWYPVVTAQTISYKRSLTLWQRFDLATRMLGFDDRHVYMHQEFHRGGKVVARAVVQARFLRKGGGTVDPSELIALAGGAPDLELPHWVDGWAAATRISHSQG</sequence>
<accession>A0A1B9NAF4</accession>
<proteinExistence type="predicted"/>
<comment type="caution">
    <text evidence="1">The sequence shown here is derived from an EMBL/GenBank/DDBJ whole genome shotgun (WGS) entry which is preliminary data.</text>
</comment>
<dbReference type="AlphaFoldDB" id="A0A1B9NAF4"/>
<protein>
    <submittedName>
        <fullName evidence="1">Thioesterase</fullName>
    </submittedName>
</protein>
<dbReference type="SUPFAM" id="SSF54637">
    <property type="entry name" value="Thioesterase/thiol ester dehydrase-isomerase"/>
    <property type="match status" value="1"/>
</dbReference>
<dbReference type="STRING" id="904291.A7J15_07985"/>
<dbReference type="InterPro" id="IPR029069">
    <property type="entry name" value="HotDog_dom_sf"/>
</dbReference>
<name>A0A1B9NAF4_9MICO</name>
<keyword evidence="2" id="KW-1185">Reference proteome</keyword>
<dbReference type="RefSeq" id="WP_067026719.1">
    <property type="nucleotide sequence ID" value="NZ_CP038256.1"/>
</dbReference>
<dbReference type="Gene3D" id="3.10.129.10">
    <property type="entry name" value="Hotdog Thioesterase"/>
    <property type="match status" value="1"/>
</dbReference>
<dbReference type="InterPro" id="IPR051490">
    <property type="entry name" value="THEM6_lcsJ_thioesterase"/>
</dbReference>
<evidence type="ECO:0000313" key="2">
    <source>
        <dbReference type="Proteomes" id="UP000093355"/>
    </source>
</evidence>
<gene>
    <name evidence="1" type="ORF">A7J15_07985</name>
</gene>
<dbReference type="EMBL" id="LXMD01000024">
    <property type="protein sequence ID" value="OCG73602.1"/>
    <property type="molecule type" value="Genomic_DNA"/>
</dbReference>
<evidence type="ECO:0000313" key="1">
    <source>
        <dbReference type="EMBL" id="OCG73602.1"/>
    </source>
</evidence>
<dbReference type="CDD" id="cd00586">
    <property type="entry name" value="4HBT"/>
    <property type="match status" value="1"/>
</dbReference>
<dbReference type="Pfam" id="PF13279">
    <property type="entry name" value="4HBT_2"/>
    <property type="match status" value="1"/>
</dbReference>
<dbReference type="Proteomes" id="UP000093355">
    <property type="component" value="Unassembled WGS sequence"/>
</dbReference>
<reference evidence="1 2" key="1">
    <citation type="submission" date="2016-05" db="EMBL/GenBank/DDBJ databases">
        <authorList>
            <person name="Lavstsen T."/>
            <person name="Jespersen J.S."/>
        </authorList>
    </citation>
    <scope>NUCLEOTIDE SEQUENCE [LARGE SCALE GENOMIC DNA]</scope>
    <source>
        <strain evidence="1 2">YLB-01</strain>
    </source>
</reference>
<organism evidence="1 2">
    <name type="scientific">Microbacterium sediminis</name>
    <dbReference type="NCBI Taxonomy" id="904291"/>
    <lineage>
        <taxon>Bacteria</taxon>
        <taxon>Bacillati</taxon>
        <taxon>Actinomycetota</taxon>
        <taxon>Actinomycetes</taxon>
        <taxon>Micrococcales</taxon>
        <taxon>Microbacteriaceae</taxon>
        <taxon>Microbacterium</taxon>
    </lineage>
</organism>
<dbReference type="OrthoDB" id="3727779at2"/>
<dbReference type="PANTHER" id="PTHR12475">
    <property type="match status" value="1"/>
</dbReference>
<dbReference type="PANTHER" id="PTHR12475:SF4">
    <property type="entry name" value="PROTEIN THEM6"/>
    <property type="match status" value="1"/>
</dbReference>